<sequence length="83" mass="9238">MIRIKGTDGVTSIYNTSKLADEPCPIPVSSSVSVKRGSHPCPFHNLLPADHRDVVCHFVRPSSRTWNLELGSSYKEEGFYTAF</sequence>
<evidence type="ECO:0000313" key="2">
    <source>
        <dbReference type="Proteomes" id="UP000314294"/>
    </source>
</evidence>
<dbReference type="Proteomes" id="UP000314294">
    <property type="component" value="Unassembled WGS sequence"/>
</dbReference>
<accession>A0A4Z2FTR1</accession>
<dbReference type="AlphaFoldDB" id="A0A4Z2FTR1"/>
<comment type="caution">
    <text evidence="1">The sequence shown here is derived from an EMBL/GenBank/DDBJ whole genome shotgun (WGS) entry which is preliminary data.</text>
</comment>
<gene>
    <name evidence="1" type="ORF">EYF80_045643</name>
</gene>
<dbReference type="EMBL" id="SRLO01000920">
    <property type="protein sequence ID" value="TNN44163.1"/>
    <property type="molecule type" value="Genomic_DNA"/>
</dbReference>
<organism evidence="1 2">
    <name type="scientific">Liparis tanakae</name>
    <name type="common">Tanaka's snailfish</name>
    <dbReference type="NCBI Taxonomy" id="230148"/>
    <lineage>
        <taxon>Eukaryota</taxon>
        <taxon>Metazoa</taxon>
        <taxon>Chordata</taxon>
        <taxon>Craniata</taxon>
        <taxon>Vertebrata</taxon>
        <taxon>Euteleostomi</taxon>
        <taxon>Actinopterygii</taxon>
        <taxon>Neopterygii</taxon>
        <taxon>Teleostei</taxon>
        <taxon>Neoteleostei</taxon>
        <taxon>Acanthomorphata</taxon>
        <taxon>Eupercaria</taxon>
        <taxon>Perciformes</taxon>
        <taxon>Cottioidei</taxon>
        <taxon>Cottales</taxon>
        <taxon>Liparidae</taxon>
        <taxon>Liparis</taxon>
    </lineage>
</organism>
<reference evidence="1 2" key="1">
    <citation type="submission" date="2019-03" db="EMBL/GenBank/DDBJ databases">
        <title>First draft genome of Liparis tanakae, snailfish: a comprehensive survey of snailfish specific genes.</title>
        <authorList>
            <person name="Kim W."/>
            <person name="Song I."/>
            <person name="Jeong J.-H."/>
            <person name="Kim D."/>
            <person name="Kim S."/>
            <person name="Ryu S."/>
            <person name="Song J.Y."/>
            <person name="Lee S.K."/>
        </authorList>
    </citation>
    <scope>NUCLEOTIDE SEQUENCE [LARGE SCALE GENOMIC DNA]</scope>
    <source>
        <tissue evidence="1">Muscle</tissue>
    </source>
</reference>
<name>A0A4Z2FTR1_9TELE</name>
<protein>
    <submittedName>
        <fullName evidence="1">Uncharacterized protein</fullName>
    </submittedName>
</protein>
<evidence type="ECO:0000313" key="1">
    <source>
        <dbReference type="EMBL" id="TNN44163.1"/>
    </source>
</evidence>
<keyword evidence="2" id="KW-1185">Reference proteome</keyword>
<proteinExistence type="predicted"/>